<evidence type="ECO:0000256" key="2">
    <source>
        <dbReference type="ARBA" id="ARBA00023172"/>
    </source>
</evidence>
<dbReference type="GO" id="GO:0015074">
    <property type="term" value="P:DNA integration"/>
    <property type="evidence" value="ECO:0007669"/>
    <property type="project" value="InterPro"/>
</dbReference>
<evidence type="ECO:0000259" key="3">
    <source>
        <dbReference type="PROSITE" id="PS51900"/>
    </source>
</evidence>
<dbReference type="InterPro" id="IPR013762">
    <property type="entry name" value="Integrase-like_cat_sf"/>
</dbReference>
<dbReference type="Gene3D" id="1.10.150.130">
    <property type="match status" value="1"/>
</dbReference>
<keyword evidence="1" id="KW-0238">DNA-binding</keyword>
<dbReference type="EMBL" id="SNRY01000335">
    <property type="protein sequence ID" value="KAA6342288.1"/>
    <property type="molecule type" value="Genomic_DNA"/>
</dbReference>
<name>A0A5J4S8U4_9ZZZZ</name>
<feature type="domain" description="Core-binding (CB)" evidence="3">
    <location>
        <begin position="108"/>
        <end position="189"/>
    </location>
</feature>
<dbReference type="InterPro" id="IPR011010">
    <property type="entry name" value="DNA_brk_join_enz"/>
</dbReference>
<dbReference type="InterPro" id="IPR035386">
    <property type="entry name" value="Arm-DNA-bind_5"/>
</dbReference>
<dbReference type="InterPro" id="IPR010998">
    <property type="entry name" value="Integrase_recombinase_N"/>
</dbReference>
<dbReference type="InterPro" id="IPR025269">
    <property type="entry name" value="SAM-like_dom"/>
</dbReference>
<comment type="caution">
    <text evidence="4">The sequence shown here is derived from an EMBL/GenBank/DDBJ whole genome shotgun (WGS) entry which is preliminary data.</text>
</comment>
<gene>
    <name evidence="4" type="ORF">EZS27_009943</name>
</gene>
<sequence length="422" mass="49351">MKLNSAKISLILRTNKTYANGTHPIMIRVQYNGRKEKATGYSCKTNEWDKDKQELIKDYPNSEAININLHDLMNRAERIKIDFERKKEPYTYDMIFDSLYGKTDNNELDIYSLIDRYMNTQNLKPSTKVRYTNLIKKLKVFFGSKQVLITNFDKETILKLDNFISSKGYSENYIREIYSTLNAVINYAIELELTDKNVFALTKVRKKHKATNKKRAITYDQIILLHDYYLNLIGYNLGCYNAEFAYSLRNKTTVLALFLFSYFAQGLAFVDIAKLKFSDVKKIKKQNEDYNSEDRYIDYIQIDTSRSKTQIPVCIVAKNGVYDLFHAVITPFLETVGSRDGYLFPIYQNSNKTLKNNTEENKFKLLKVAEQYVNLELKKIAKAADAYDEEKCKKNEKTKLDKLPEKLTFYAARHTFATTMIF</sequence>
<dbReference type="Gene3D" id="1.10.443.10">
    <property type="entry name" value="Intergrase catalytic core"/>
    <property type="match status" value="1"/>
</dbReference>
<protein>
    <recommendedName>
        <fullName evidence="3">Core-binding (CB) domain-containing protein</fullName>
    </recommendedName>
</protein>
<proteinExistence type="predicted"/>
<dbReference type="PROSITE" id="PS51900">
    <property type="entry name" value="CB"/>
    <property type="match status" value="1"/>
</dbReference>
<reference evidence="4" key="1">
    <citation type="submission" date="2019-03" db="EMBL/GenBank/DDBJ databases">
        <title>Single cell metagenomics reveals metabolic interactions within the superorganism composed of flagellate Streblomastix strix and complex community of Bacteroidetes bacteria on its surface.</title>
        <authorList>
            <person name="Treitli S.C."/>
            <person name="Kolisko M."/>
            <person name="Husnik F."/>
            <person name="Keeling P."/>
            <person name="Hampl V."/>
        </authorList>
    </citation>
    <scope>NUCLEOTIDE SEQUENCE</scope>
    <source>
        <strain evidence="4">STM</strain>
    </source>
</reference>
<dbReference type="GO" id="GO:0003677">
    <property type="term" value="F:DNA binding"/>
    <property type="evidence" value="ECO:0007669"/>
    <property type="project" value="UniProtKB-KW"/>
</dbReference>
<dbReference type="Pfam" id="PF13102">
    <property type="entry name" value="Phage_int_SAM_5"/>
    <property type="match status" value="1"/>
</dbReference>
<keyword evidence="2" id="KW-0233">DNA recombination</keyword>
<dbReference type="AlphaFoldDB" id="A0A5J4S8U4"/>
<dbReference type="InterPro" id="IPR044068">
    <property type="entry name" value="CB"/>
</dbReference>
<evidence type="ECO:0000256" key="1">
    <source>
        <dbReference type="ARBA" id="ARBA00023125"/>
    </source>
</evidence>
<evidence type="ECO:0000313" key="4">
    <source>
        <dbReference type="EMBL" id="KAA6342288.1"/>
    </source>
</evidence>
<dbReference type="Pfam" id="PF17293">
    <property type="entry name" value="Arm-DNA-bind_5"/>
    <property type="match status" value="1"/>
</dbReference>
<dbReference type="GO" id="GO:0006310">
    <property type="term" value="P:DNA recombination"/>
    <property type="evidence" value="ECO:0007669"/>
    <property type="project" value="UniProtKB-KW"/>
</dbReference>
<organism evidence="4">
    <name type="scientific">termite gut metagenome</name>
    <dbReference type="NCBI Taxonomy" id="433724"/>
    <lineage>
        <taxon>unclassified sequences</taxon>
        <taxon>metagenomes</taxon>
        <taxon>organismal metagenomes</taxon>
    </lineage>
</organism>
<dbReference type="SUPFAM" id="SSF56349">
    <property type="entry name" value="DNA breaking-rejoining enzymes"/>
    <property type="match status" value="1"/>
</dbReference>
<accession>A0A5J4S8U4</accession>